<reference evidence="2" key="1">
    <citation type="journal article" date="2019" name="Int. J. Syst. Evol. Microbiol.">
        <title>The Global Catalogue of Microorganisms (GCM) 10K type strain sequencing project: providing services to taxonomists for standard genome sequencing and annotation.</title>
        <authorList>
            <consortium name="The Broad Institute Genomics Platform"/>
            <consortium name="The Broad Institute Genome Sequencing Center for Infectious Disease"/>
            <person name="Wu L."/>
            <person name="Ma J."/>
        </authorList>
    </citation>
    <scope>NUCLEOTIDE SEQUENCE [LARGE SCALE GENOMIC DNA]</scope>
    <source>
        <strain evidence="2">JCM 15933</strain>
    </source>
</reference>
<sequence length="66" mass="7324">MPLGVLLARRVGLVPVTPAFEWSDDLFFVRFGLDEQAAMENAKEKARITRNACMGAILGTAVKHRH</sequence>
<dbReference type="Proteomes" id="UP001501470">
    <property type="component" value="Unassembled WGS sequence"/>
</dbReference>
<proteinExistence type="predicted"/>
<evidence type="ECO:0000313" key="1">
    <source>
        <dbReference type="EMBL" id="GAA1555532.1"/>
    </source>
</evidence>
<evidence type="ECO:0000313" key="2">
    <source>
        <dbReference type="Proteomes" id="UP001501470"/>
    </source>
</evidence>
<name>A0ABP4N7Z9_9ACTN</name>
<dbReference type="EMBL" id="BAAAQD010000025">
    <property type="protein sequence ID" value="GAA1555532.1"/>
    <property type="molecule type" value="Genomic_DNA"/>
</dbReference>
<keyword evidence="2" id="KW-1185">Reference proteome</keyword>
<organism evidence="1 2">
    <name type="scientific">Dactylosporangium maewongense</name>
    <dbReference type="NCBI Taxonomy" id="634393"/>
    <lineage>
        <taxon>Bacteria</taxon>
        <taxon>Bacillati</taxon>
        <taxon>Actinomycetota</taxon>
        <taxon>Actinomycetes</taxon>
        <taxon>Micromonosporales</taxon>
        <taxon>Micromonosporaceae</taxon>
        <taxon>Dactylosporangium</taxon>
    </lineage>
</organism>
<comment type="caution">
    <text evidence="1">The sequence shown here is derived from an EMBL/GenBank/DDBJ whole genome shotgun (WGS) entry which is preliminary data.</text>
</comment>
<accession>A0ABP4N7Z9</accession>
<protein>
    <submittedName>
        <fullName evidence="1">Uncharacterized protein</fullName>
    </submittedName>
</protein>
<gene>
    <name evidence="1" type="ORF">GCM10009827_090390</name>
</gene>